<dbReference type="Gene3D" id="1.10.10.10">
    <property type="entry name" value="Winged helix-like DNA-binding domain superfamily/Winged helix DNA-binding domain"/>
    <property type="match status" value="1"/>
</dbReference>
<proteinExistence type="predicted"/>
<evidence type="ECO:0000256" key="3">
    <source>
        <dbReference type="ARBA" id="ARBA00023163"/>
    </source>
</evidence>
<dbReference type="SUPFAM" id="SSF46785">
    <property type="entry name" value="Winged helix' DNA-binding domain"/>
    <property type="match status" value="1"/>
</dbReference>
<dbReference type="SMART" id="SM00345">
    <property type="entry name" value="HTH_GNTR"/>
    <property type="match status" value="1"/>
</dbReference>
<organism evidence="6 7">
    <name type="scientific">Microbacterium betulae</name>
    <dbReference type="NCBI Taxonomy" id="2981139"/>
    <lineage>
        <taxon>Bacteria</taxon>
        <taxon>Bacillati</taxon>
        <taxon>Actinomycetota</taxon>
        <taxon>Actinomycetes</taxon>
        <taxon>Micrococcales</taxon>
        <taxon>Microbacteriaceae</taxon>
        <taxon>Microbacterium</taxon>
    </lineage>
</organism>
<feature type="domain" description="HTH gntR-type" evidence="5">
    <location>
        <begin position="22"/>
        <end position="89"/>
    </location>
</feature>
<dbReference type="InterPro" id="IPR011711">
    <property type="entry name" value="GntR_C"/>
</dbReference>
<dbReference type="PROSITE" id="PS50949">
    <property type="entry name" value="HTH_GNTR"/>
    <property type="match status" value="1"/>
</dbReference>
<dbReference type="CDD" id="cd07377">
    <property type="entry name" value="WHTH_GntR"/>
    <property type="match status" value="1"/>
</dbReference>
<evidence type="ECO:0000259" key="5">
    <source>
        <dbReference type="PROSITE" id="PS50949"/>
    </source>
</evidence>
<dbReference type="PANTHER" id="PTHR43537">
    <property type="entry name" value="TRANSCRIPTIONAL REGULATOR, GNTR FAMILY"/>
    <property type="match status" value="1"/>
</dbReference>
<dbReference type="KEGG" id="mbet:N8K70_15245"/>
<evidence type="ECO:0000256" key="1">
    <source>
        <dbReference type="ARBA" id="ARBA00023015"/>
    </source>
</evidence>
<keyword evidence="3" id="KW-0804">Transcription</keyword>
<dbReference type="GO" id="GO:0003700">
    <property type="term" value="F:DNA-binding transcription factor activity"/>
    <property type="evidence" value="ECO:0007669"/>
    <property type="project" value="InterPro"/>
</dbReference>
<feature type="compositionally biased region" description="Low complexity" evidence="4">
    <location>
        <begin position="18"/>
        <end position="27"/>
    </location>
</feature>
<dbReference type="RefSeq" id="WP_317139200.1">
    <property type="nucleotide sequence ID" value="NZ_CP118157.1"/>
</dbReference>
<protein>
    <submittedName>
        <fullName evidence="6">GntR family transcriptional regulator</fullName>
    </submittedName>
</protein>
<reference evidence="6 7" key="1">
    <citation type="submission" date="2023-02" db="EMBL/GenBank/DDBJ databases">
        <title>Microbacterium betulae sp. nov., isolated from birch wood.</title>
        <authorList>
            <person name="Pasciak M."/>
            <person name="Pawlik K.J."/>
            <person name="Martynowski D."/>
            <person name="Laczmanski L."/>
            <person name="Ciekot J."/>
            <person name="Szponar B."/>
            <person name="Wojcik-Fatla A."/>
            <person name="Mackiewicz B."/>
            <person name="Farian E."/>
            <person name="Cholewa G."/>
            <person name="Cholewa A."/>
            <person name="Dutkiewicz J."/>
        </authorList>
    </citation>
    <scope>NUCLEOTIDE SEQUENCE [LARGE SCALE GENOMIC DNA]</scope>
    <source>
        <strain evidence="6 7">AB</strain>
    </source>
</reference>
<dbReference type="PRINTS" id="PR00035">
    <property type="entry name" value="HTHGNTR"/>
</dbReference>
<dbReference type="Proteomes" id="UP001305498">
    <property type="component" value="Chromosome"/>
</dbReference>
<gene>
    <name evidence="6" type="ORF">N8K70_15245</name>
</gene>
<dbReference type="SUPFAM" id="SSF48008">
    <property type="entry name" value="GntR ligand-binding domain-like"/>
    <property type="match status" value="1"/>
</dbReference>
<name>A0AA97FHM1_9MICO</name>
<dbReference type="GO" id="GO:0003677">
    <property type="term" value="F:DNA binding"/>
    <property type="evidence" value="ECO:0007669"/>
    <property type="project" value="UniProtKB-KW"/>
</dbReference>
<feature type="region of interest" description="Disordered" evidence="4">
    <location>
        <begin position="1"/>
        <end position="27"/>
    </location>
</feature>
<keyword evidence="7" id="KW-1185">Reference proteome</keyword>
<dbReference type="AlphaFoldDB" id="A0AA97FHM1"/>
<evidence type="ECO:0000256" key="2">
    <source>
        <dbReference type="ARBA" id="ARBA00023125"/>
    </source>
</evidence>
<evidence type="ECO:0000313" key="7">
    <source>
        <dbReference type="Proteomes" id="UP001305498"/>
    </source>
</evidence>
<dbReference type="EMBL" id="CP118157">
    <property type="protein sequence ID" value="WOF22729.1"/>
    <property type="molecule type" value="Genomic_DNA"/>
</dbReference>
<feature type="compositionally biased region" description="Acidic residues" evidence="4">
    <location>
        <begin position="1"/>
        <end position="10"/>
    </location>
</feature>
<dbReference type="InterPro" id="IPR036390">
    <property type="entry name" value="WH_DNA-bd_sf"/>
</dbReference>
<evidence type="ECO:0000313" key="6">
    <source>
        <dbReference type="EMBL" id="WOF22729.1"/>
    </source>
</evidence>
<keyword evidence="2" id="KW-0238">DNA-binding</keyword>
<keyword evidence="1" id="KW-0805">Transcription regulation</keyword>
<dbReference type="PANTHER" id="PTHR43537:SF5">
    <property type="entry name" value="UXU OPERON TRANSCRIPTIONAL REGULATOR"/>
    <property type="match status" value="1"/>
</dbReference>
<dbReference type="InterPro" id="IPR008920">
    <property type="entry name" value="TF_FadR/GntR_C"/>
</dbReference>
<evidence type="ECO:0000256" key="4">
    <source>
        <dbReference type="SAM" id="MobiDB-lite"/>
    </source>
</evidence>
<dbReference type="Pfam" id="PF00392">
    <property type="entry name" value="GntR"/>
    <property type="match status" value="1"/>
</dbReference>
<dbReference type="InterPro" id="IPR036388">
    <property type="entry name" value="WH-like_DNA-bd_sf"/>
</dbReference>
<dbReference type="Gene3D" id="1.20.120.530">
    <property type="entry name" value="GntR ligand-binding domain-like"/>
    <property type="match status" value="1"/>
</dbReference>
<dbReference type="Pfam" id="PF07729">
    <property type="entry name" value="FCD"/>
    <property type="match status" value="1"/>
</dbReference>
<sequence>MQASSDDADDGSPPAVPSYPSGGVSSGVQDAIRRDIITGTLLPGERVTEASLAQRYAVSRVPVREALRGLESEGFIASRPHAGSRVAAIPMDEAEDLFDVRETLEVATARRAAARAAALWSRQDSPQEWWDTRRELARLLDRGDEVAARDDLDALVDVNDRLHLAIGELAASPTLQRLLRQLSWKIEWLYASDRQARGSGRWPDHRAIVSAIDAGDPDRAGELMREHVRGTRSTFFARYASRLPPQGAGSEA</sequence>
<accession>A0AA97FHM1</accession>
<dbReference type="InterPro" id="IPR000524">
    <property type="entry name" value="Tscrpt_reg_HTH_GntR"/>
</dbReference>
<dbReference type="SMART" id="SM00895">
    <property type="entry name" value="FCD"/>
    <property type="match status" value="1"/>
</dbReference>